<dbReference type="InterPro" id="IPR010727">
    <property type="entry name" value="DUF1302"/>
</dbReference>
<keyword evidence="4" id="KW-1185">Reference proteome</keyword>
<gene>
    <name evidence="3" type="ORF">KDW95_20265</name>
</gene>
<sequence length="596" mass="64401">MAINYGVSTSTGEQAPAFRLRPLVCALLLAGSAAPATAVEFQLGEIEGRLDSQVSVGASWRLNDARQSLISEPNGGTSKGSGSYDDGNQNFQQGETFSKIVKGVHDLELRYGDMGVFARGKYWFDAELENGSRPHGHAPNGYEPGAGLDDSNFNDFAKFSGIELLDAYWYGEYDLDGKPVDLRLGRQVVNWGESSFIQGGINVINPFDVNAFRRAGAEVKEGLLPVNMAFGSIGLTDNLSLEGFYQFQWEATAIDGCGTYFSTNDFGAEGCDGIRINSGALNFLDDQAYFATPFVVKRNANGHRDADDDGQFGFALRYFAEELNSTEFGLYAAQYHSRLPISSGVKKAGPGLPIATLASEYFIEYPEDIRLLGLSFNTSLGDLAWSGEISHKRDLPIQINGPLLVAGILTNGGTGNTGIDQHTGASVPFGSEIDGYKSFDVTQLQTTFVKLYDRVLGASRLTLVGELAWTHIHNFDESADALKYGRNGAFGYTPGDNDGFVTSDSFGYVARASLEYPNAFAGISLTPEVSLKHGIKGYGPQPGAAFSEDQKALSLSLTGDYLNQYSVQLAYTNFFGGDFNELEDRDFVSLSASIAF</sequence>
<feature type="chain" id="PRO_5045739783" evidence="2">
    <location>
        <begin position="39"/>
        <end position="596"/>
    </location>
</feature>
<accession>A0ABY5HGZ1</accession>
<keyword evidence="2" id="KW-0732">Signal</keyword>
<organism evidence="3 4">
    <name type="scientific">Marinobacterium rhizophilum</name>
    <dbReference type="NCBI Taxonomy" id="420402"/>
    <lineage>
        <taxon>Bacteria</taxon>
        <taxon>Pseudomonadati</taxon>
        <taxon>Pseudomonadota</taxon>
        <taxon>Gammaproteobacteria</taxon>
        <taxon>Oceanospirillales</taxon>
        <taxon>Oceanospirillaceae</taxon>
        <taxon>Marinobacterium</taxon>
    </lineage>
</organism>
<evidence type="ECO:0000313" key="3">
    <source>
        <dbReference type="EMBL" id="UTW11560.1"/>
    </source>
</evidence>
<dbReference type="Pfam" id="PF06980">
    <property type="entry name" value="DUF1302"/>
    <property type="match status" value="1"/>
</dbReference>
<evidence type="ECO:0000313" key="4">
    <source>
        <dbReference type="Proteomes" id="UP001058461"/>
    </source>
</evidence>
<dbReference type="Proteomes" id="UP001058461">
    <property type="component" value="Chromosome"/>
</dbReference>
<dbReference type="EMBL" id="CP073347">
    <property type="protein sequence ID" value="UTW11560.1"/>
    <property type="molecule type" value="Genomic_DNA"/>
</dbReference>
<feature type="signal peptide" evidence="2">
    <location>
        <begin position="1"/>
        <end position="38"/>
    </location>
</feature>
<feature type="region of interest" description="Disordered" evidence="1">
    <location>
        <begin position="67"/>
        <end position="89"/>
    </location>
</feature>
<protein>
    <submittedName>
        <fullName evidence="3">DUF1302 domain-containing protein</fullName>
    </submittedName>
</protein>
<evidence type="ECO:0000256" key="2">
    <source>
        <dbReference type="SAM" id="SignalP"/>
    </source>
</evidence>
<feature type="compositionally biased region" description="Polar residues" evidence="1">
    <location>
        <begin position="67"/>
        <end position="76"/>
    </location>
</feature>
<reference evidence="3" key="1">
    <citation type="submission" date="2021-04" db="EMBL/GenBank/DDBJ databases">
        <title>Oceanospirillales bacteria with DddD are important DMSP degraders in coastal seawater.</title>
        <authorList>
            <person name="Liu J."/>
        </authorList>
    </citation>
    <scope>NUCLEOTIDE SEQUENCE</scope>
    <source>
        <strain evidence="3">D13-1</strain>
    </source>
</reference>
<proteinExistence type="predicted"/>
<name>A0ABY5HGZ1_9GAMM</name>
<evidence type="ECO:0000256" key="1">
    <source>
        <dbReference type="SAM" id="MobiDB-lite"/>
    </source>
</evidence>